<organism evidence="2 3">
    <name type="scientific">Endozoicomonas gorgoniicola</name>
    <dbReference type="NCBI Taxonomy" id="1234144"/>
    <lineage>
        <taxon>Bacteria</taxon>
        <taxon>Pseudomonadati</taxon>
        <taxon>Pseudomonadota</taxon>
        <taxon>Gammaproteobacteria</taxon>
        <taxon>Oceanospirillales</taxon>
        <taxon>Endozoicomonadaceae</taxon>
        <taxon>Endozoicomonas</taxon>
    </lineage>
</organism>
<evidence type="ECO:0000256" key="1">
    <source>
        <dbReference type="SAM" id="MobiDB-lite"/>
    </source>
</evidence>
<dbReference type="InterPro" id="IPR013783">
    <property type="entry name" value="Ig-like_fold"/>
</dbReference>
<dbReference type="Gene3D" id="2.60.120.200">
    <property type="match status" value="1"/>
</dbReference>
<feature type="compositionally biased region" description="Low complexity" evidence="1">
    <location>
        <begin position="175"/>
        <end position="190"/>
    </location>
</feature>
<name>A0ABT3MUP6_9GAMM</name>
<evidence type="ECO:0000313" key="2">
    <source>
        <dbReference type="EMBL" id="MCW7553104.1"/>
    </source>
</evidence>
<protein>
    <submittedName>
        <fullName evidence="2">Uncharacterized protein</fullName>
    </submittedName>
</protein>
<comment type="caution">
    <text evidence="2">The sequence shown here is derived from an EMBL/GenBank/DDBJ whole genome shotgun (WGS) entry which is preliminary data.</text>
</comment>
<dbReference type="EMBL" id="JAPFCC010000001">
    <property type="protein sequence ID" value="MCW7553104.1"/>
    <property type="molecule type" value="Genomic_DNA"/>
</dbReference>
<feature type="compositionally biased region" description="Basic and acidic residues" evidence="1">
    <location>
        <begin position="192"/>
        <end position="201"/>
    </location>
</feature>
<evidence type="ECO:0000313" key="3">
    <source>
        <dbReference type="Proteomes" id="UP001209854"/>
    </source>
</evidence>
<dbReference type="InterPro" id="IPR013320">
    <property type="entry name" value="ConA-like_dom_sf"/>
</dbReference>
<accession>A0ABT3MUP6</accession>
<gene>
    <name evidence="2" type="ORF">NX722_10750</name>
</gene>
<dbReference type="SUPFAM" id="SSF49899">
    <property type="entry name" value="Concanavalin A-like lectins/glucanases"/>
    <property type="match status" value="1"/>
</dbReference>
<dbReference type="Gene3D" id="2.60.40.10">
    <property type="entry name" value="Immunoglobulins"/>
    <property type="match status" value="1"/>
</dbReference>
<feature type="region of interest" description="Disordered" evidence="1">
    <location>
        <begin position="170"/>
        <end position="229"/>
    </location>
</feature>
<sequence length="2484" mass="262799">MAPVYNPQNAPVFFIGVKGDVIIKDQSGNDIKLKKGDKIPSDARIIVGDGGKIVFKQANKTLKYDSQGEASLSTALTESSDATQDPGIKNLVKAAEQITTTPERPSEATPIQQPLAKPVARPDTSTPSPTPAKQGISEPPEIVNADRGEAPQADATEIVTKMAEQVASRSDAIKASTTEAEAPSSAAGETVTVERNHKSVAPDETPLPPAAPDITSFAPNTGSGDDNITSEKELTISGTAPAGTHLEFDNPASDDNYNFVTYNKAAVITGTATPGLTFILTQGNNRWDITADDKGTWSQAVTNLNDGLAEFTASSVSVAGVEVHKTAKLLVQSTPYDFQIQPDTGISDTDAITNSEDLLLTVKSQPDATVVLTILGKDLESTVNKDGLAEFPVTLAGDSVYNCQLKTIYTNNEGESDTVEETITLDTTPAIINLDQLQSIYKDSDVSFTGQCDENGSTVSIKLVNVFKPGVSVSTAATVENGVFKATATVPEQGEYRAEVSVVDVAGNASNPQDYTFEYQPPKPELVILTRPDDSSANANPEWTGTFPHEGKLQISFAGKTDTITVQADNTWSYQFSEAFDFERHTVTFTGTQAGLPGSAIEQDSFTVVMPEMQLTIDDAPAERTNLLLTEWKGSGAAPDAKVTLTLTPVKGDVVEQTVDADDQGFFTIALKLNEGNYSTALNATASGYQDASLTGSNVTVDRTGPVLQVDPGFKPTAGTCTLTGKALDQDGQPESQGTVTIEIPSIQKSFTGTINNGDFSVQINGLKPEQTYQLHLYATDELQNTGSLLDTSYTTPALPVTDLQLAKAPDSHTSDNLLQWEGTATPGATVTLTTASGQPVSKEVTADAKGFFVVSETVAEGQYTASLSATAAGLQPAALPGKTITVDQTGPVLTIDPNFQLTAGSCTLTGKALDQDGQPESQGTVTVGIPSIQKSFTGIINNGDFSVQINGLKPEQTYQLHLSATDELQNTGSLLDTSYTTPALPVTDLQLAKAPDSHTSDNLLQWEGTATPGATVTLTLTTASGQPVSKEVTADAKGFFVVSETVAEGQYTASLSATATGLQPFALADKTITVDQTGPVLTIDPNFQLTAGSCTLTGKSLDQGGQPESQGTVMVGIPSIQKSFTGIISNGDFSVQIDGLKPEQTYQLHLSATDELQNTGSLLDTSYTTPALPVTDLQLAKAPDSHTGDNLLQWEGTATPGATVTLTLTTASGQPVSKEVTADAKGFFVVSETVAEGQYTASLSATATGLQPAALPGKTITVDQTGPVLTIDPNFQLTAGSCTLTGKALDQGGQPESQGTVTVGIPSIQKSFTGIISNGDFSVQIDGLKPEQTYQLHLSATDELQNTGSLLDTSYKTPALPVTDLQLAKAPDSHTSDNLLQWEGTATSGATVTLNLTTASGQPVSKEVTADAKGFFVVSETVAEGQYTASLSATATGLQPAALTDKTITVDQTGPVLTIDPNFQLTAGSCTLTGKALDQDGQPESQSTVTVGIPSIQKSFTGIINNGDFSVQINGLKPEQTYQLHLSATDELQNTGSLLDTSYTTPALPVTDLQLAKAPDSHTSDNLLQWEGTATSGATVTLTLTTASGQPVRKEVTADAKGFFVVSETVAEGQYTASLSATATGLQPAALTDKTITVDQTGPVLTIDPNFQLTAGSCTLTGKALDQGGQPESQGTVTVGIPSIQKSFTGIINNGDFSVQINGLKPEQTYQLHLSATDELQNTGSLLDTSYTTPALPKPVAYDFAVTSDLKTDAQSIVLKGTHPLPRGRVQLKLTGDNVNTINKNSGIITGRAKNHEWSIELNNLLLKQKAQLSLHAMDDAAEAKNAKFLPNVPELQETLVVDGDARDSSIGNLKALSGAGVYGHHIVMYAAKCSGKCNNKDGLEPWKVELTSPVQPGAKVLVTLDTDTVTVKGKPQKIQDRPYIKPTKLDDSGKAILEQPLDYTKKGNLKIDLSKEHLKPATIRFKAEGLEHSEEVFVGVETPSLHYTFDNIQPGQDILVSQSYPAYAMVLGSVNQVQGSVGSGLQLGKGSLQIQDFKDLFNDSYTICFDIKTSAKALTSNQLYPALAGYYDQTSNTGAKTHLFGAFNEKGQIGIADHNSGYFAEPVVADGQWHSVCISRNLLAKQDMSTYRMLIDGKQAEISKDGSSVKGKEALMVHGTILNSPVSEYPIELLGGVTKSDSPDEFEYLDAVLDNFTAYPINMEIPNESSAYAHVHWHCPDGDICFYESEFPAGLMINEIMGSKLTPDSSLYLQLQPDVSNKSLGTSFTVKYKGTSLDPQDVSPSGDNVYKLDGVSAENLATLTVQPADPKAAHKFELHFDRTESDLIRGADKDVSMPDGIIKFDSSASPLGSGISFGVGKEQSYSPSEGDPNCILEDRHLVTEPGTIINSYDIDYSTIIDLNGLKALKILTQESDMNAKLHQLMSEGSAQQGTEHQVQLQDPCILKDPSCTNDPLVTINTVDNNPAIALSLDGQITYYQHT</sequence>
<feature type="compositionally biased region" description="Polar residues" evidence="1">
    <location>
        <begin position="217"/>
        <end position="227"/>
    </location>
</feature>
<keyword evidence="3" id="KW-1185">Reference proteome</keyword>
<feature type="region of interest" description="Disordered" evidence="1">
    <location>
        <begin position="98"/>
        <end position="144"/>
    </location>
</feature>
<reference evidence="2 3" key="1">
    <citation type="submission" date="2022-10" db="EMBL/GenBank/DDBJ databases">
        <title>High-quality genome sequences of two octocoral-associated bacteria, Endozoicomonas euniceicola EF212 and Endozoicomonas gorgoniicola PS125.</title>
        <authorList>
            <person name="Chiou Y.-J."/>
            <person name="Chen Y.-H."/>
        </authorList>
    </citation>
    <scope>NUCLEOTIDE SEQUENCE [LARGE SCALE GENOMIC DNA]</scope>
    <source>
        <strain evidence="2 3">PS125</strain>
    </source>
</reference>
<dbReference type="Proteomes" id="UP001209854">
    <property type="component" value="Unassembled WGS sequence"/>
</dbReference>
<proteinExistence type="predicted"/>
<dbReference type="RefSeq" id="WP_262567967.1">
    <property type="nucleotide sequence ID" value="NZ_JAPFCC010000001.1"/>
</dbReference>